<evidence type="ECO:0000259" key="4">
    <source>
        <dbReference type="PROSITE" id="PS50887"/>
    </source>
</evidence>
<dbReference type="RefSeq" id="WP_009020157.1">
    <property type="nucleotide sequence ID" value="NZ_DS999411.1"/>
</dbReference>
<reference evidence="6" key="1">
    <citation type="journal article" date="2013" name="BMC Microbiol.">
        <title>Taxonomy and evolution of bacteriochlorophyll a-containing members of the OM60/NOR5 clade of marine gammaproteobacteria: description of Luminiphilus syltensis gen. nov., sp. nov., reclassification of Haliea rubra as Pseudohaliea rubra gen. nov., comb. nov., and emendation of Chromatocurvus halotolerans.</title>
        <authorList>
            <person name="Spring S."/>
            <person name="Riedel T."/>
            <person name="Sproer C."/>
            <person name="Yan S."/>
            <person name="Harder J."/>
            <person name="Fuchs B.M."/>
        </authorList>
    </citation>
    <scope>NUCLEOTIDE SEQUENCE [LARGE SCALE GENOMIC DNA]</scope>
    <source>
        <strain evidence="6">NOR51-B</strain>
    </source>
</reference>
<comment type="catalytic activity">
    <reaction evidence="3">
        <text>2 GTP = 3',3'-c-di-GMP + 2 diphosphate</text>
        <dbReference type="Rhea" id="RHEA:24898"/>
        <dbReference type="ChEBI" id="CHEBI:33019"/>
        <dbReference type="ChEBI" id="CHEBI:37565"/>
        <dbReference type="ChEBI" id="CHEBI:58805"/>
        <dbReference type="EC" id="2.7.7.65"/>
    </reaction>
</comment>
<dbReference type="EC" id="2.7.7.65" evidence="2"/>
<dbReference type="PROSITE" id="PS50887">
    <property type="entry name" value="GGDEF"/>
    <property type="match status" value="1"/>
</dbReference>
<dbReference type="PANTHER" id="PTHR45138:SF9">
    <property type="entry name" value="DIGUANYLATE CYCLASE DGCM-RELATED"/>
    <property type="match status" value="1"/>
</dbReference>
<evidence type="ECO:0000313" key="6">
    <source>
        <dbReference type="Proteomes" id="UP000004699"/>
    </source>
</evidence>
<protein>
    <recommendedName>
        <fullName evidence="2">diguanylate cyclase</fullName>
        <ecNumber evidence="2">2.7.7.65</ecNumber>
    </recommendedName>
</protein>
<dbReference type="eggNOG" id="COG3706">
    <property type="taxonomic scope" value="Bacteria"/>
</dbReference>
<dbReference type="InterPro" id="IPR050469">
    <property type="entry name" value="Diguanylate_Cyclase"/>
</dbReference>
<dbReference type="NCBIfam" id="TIGR00254">
    <property type="entry name" value="GGDEF"/>
    <property type="match status" value="1"/>
</dbReference>
<dbReference type="AlphaFoldDB" id="B8KTK3"/>
<dbReference type="InterPro" id="IPR043128">
    <property type="entry name" value="Rev_trsase/Diguanyl_cyclase"/>
</dbReference>
<evidence type="ECO:0000256" key="1">
    <source>
        <dbReference type="ARBA" id="ARBA00001946"/>
    </source>
</evidence>
<evidence type="ECO:0000256" key="2">
    <source>
        <dbReference type="ARBA" id="ARBA00012528"/>
    </source>
</evidence>
<dbReference type="SUPFAM" id="SSF55073">
    <property type="entry name" value="Nucleotide cyclase"/>
    <property type="match status" value="1"/>
</dbReference>
<comment type="cofactor">
    <cofactor evidence="1">
        <name>Mg(2+)</name>
        <dbReference type="ChEBI" id="CHEBI:18420"/>
    </cofactor>
</comment>
<dbReference type="EMBL" id="DS999411">
    <property type="protein sequence ID" value="EED35411.1"/>
    <property type="molecule type" value="Genomic_DNA"/>
</dbReference>
<dbReference type="FunFam" id="3.30.70.270:FF:000001">
    <property type="entry name" value="Diguanylate cyclase domain protein"/>
    <property type="match status" value="1"/>
</dbReference>
<dbReference type="Gene3D" id="3.30.70.270">
    <property type="match status" value="1"/>
</dbReference>
<dbReference type="PANTHER" id="PTHR45138">
    <property type="entry name" value="REGULATORY COMPONENTS OF SENSORY TRANSDUCTION SYSTEM"/>
    <property type="match status" value="1"/>
</dbReference>
<gene>
    <name evidence="5" type="ORF">NOR51B_1356</name>
</gene>
<dbReference type="Pfam" id="PF00990">
    <property type="entry name" value="GGDEF"/>
    <property type="match status" value="1"/>
</dbReference>
<accession>B8KTK3</accession>
<name>B8KTK3_9GAMM</name>
<dbReference type="GO" id="GO:0052621">
    <property type="term" value="F:diguanylate cyclase activity"/>
    <property type="evidence" value="ECO:0007669"/>
    <property type="project" value="UniProtKB-EC"/>
</dbReference>
<dbReference type="InterPro" id="IPR000160">
    <property type="entry name" value="GGDEF_dom"/>
</dbReference>
<keyword evidence="6" id="KW-1185">Reference proteome</keyword>
<proteinExistence type="predicted"/>
<evidence type="ECO:0000313" key="5">
    <source>
        <dbReference type="EMBL" id="EED35411.1"/>
    </source>
</evidence>
<organism evidence="5 6">
    <name type="scientific">Luminiphilus syltensis NOR5-1B</name>
    <dbReference type="NCBI Taxonomy" id="565045"/>
    <lineage>
        <taxon>Bacteria</taxon>
        <taxon>Pseudomonadati</taxon>
        <taxon>Pseudomonadota</taxon>
        <taxon>Gammaproteobacteria</taxon>
        <taxon>Cellvibrionales</taxon>
        <taxon>Halieaceae</taxon>
        <taxon>Luminiphilus</taxon>
    </lineage>
</organism>
<feature type="domain" description="GGDEF" evidence="4">
    <location>
        <begin position="169"/>
        <end position="307"/>
    </location>
</feature>
<dbReference type="STRING" id="565045.NOR51B_1356"/>
<evidence type="ECO:0000256" key="3">
    <source>
        <dbReference type="ARBA" id="ARBA00034247"/>
    </source>
</evidence>
<dbReference type="SMART" id="SM00267">
    <property type="entry name" value="GGDEF"/>
    <property type="match status" value="1"/>
</dbReference>
<sequence>MKNIVSIEGSPDSVGCGIAVEDLGAKAMAQLLDLHENTATADNRNQLLNQFYSWAHQLKLADGAHYSGPGEKPHWTAGTQCQHSSSHQLVVQGVMLGTVTLSRQEHYGASELAILERAALCVSKGLRLFDRLDKLEASSSHDPLTGLLNRTALDEHLDREIARALRHGSRLSLMLLDADNFKEINDQLGHLVGDHVLRTLADLMRAECRETDAVYRLGGDEFVILLPETGRDQAIFAARRLRNRLAHQPASSYFLDAEDEGFIVRQPPRFSIGVAELDPAHPSKESLINEADAQMYRAKAKGTGRVE</sequence>
<dbReference type="Proteomes" id="UP000004699">
    <property type="component" value="Unassembled WGS sequence"/>
</dbReference>
<dbReference type="HOGENOM" id="CLU_000445_11_5_6"/>
<dbReference type="CDD" id="cd01949">
    <property type="entry name" value="GGDEF"/>
    <property type="match status" value="1"/>
</dbReference>
<dbReference type="InterPro" id="IPR029787">
    <property type="entry name" value="Nucleotide_cyclase"/>
</dbReference>
<dbReference type="OrthoDB" id="9812260at2"/>